<sequence>DYARAQTLPTANAFGNYNFNKGRVPNEDDYSYVNQAFNNATVGMESRLEVFNGLYNLNSIRSSKLPSITGSNKKRYRSLLFLTAGRIPKN</sequence>
<reference evidence="1" key="1">
    <citation type="journal article" date="2014" name="Front. Microbiol.">
        <title>High frequency of phylogenetically diverse reductive dehalogenase-homologous genes in deep subseafloor sedimentary metagenomes.</title>
        <authorList>
            <person name="Kawai M."/>
            <person name="Futagami T."/>
            <person name="Toyoda A."/>
            <person name="Takaki Y."/>
            <person name="Nishi S."/>
            <person name="Hori S."/>
            <person name="Arai W."/>
            <person name="Tsubouchi T."/>
            <person name="Morono Y."/>
            <person name="Uchiyama I."/>
            <person name="Ito T."/>
            <person name="Fujiyama A."/>
            <person name="Inagaki F."/>
            <person name="Takami H."/>
        </authorList>
    </citation>
    <scope>NUCLEOTIDE SEQUENCE</scope>
    <source>
        <strain evidence="1">Expedition CK06-06</strain>
    </source>
</reference>
<accession>X1IIC9</accession>
<gene>
    <name evidence="1" type="ORF">S03H2_47084</name>
</gene>
<feature type="non-terminal residue" evidence="1">
    <location>
        <position position="1"/>
    </location>
</feature>
<dbReference type="AlphaFoldDB" id="X1IIC9"/>
<organism evidence="1">
    <name type="scientific">marine sediment metagenome</name>
    <dbReference type="NCBI Taxonomy" id="412755"/>
    <lineage>
        <taxon>unclassified sequences</taxon>
        <taxon>metagenomes</taxon>
        <taxon>ecological metagenomes</taxon>
    </lineage>
</organism>
<name>X1IIC9_9ZZZZ</name>
<protein>
    <submittedName>
        <fullName evidence="1">Uncharacterized protein</fullName>
    </submittedName>
</protein>
<comment type="caution">
    <text evidence="1">The sequence shown here is derived from an EMBL/GenBank/DDBJ whole genome shotgun (WGS) entry which is preliminary data.</text>
</comment>
<dbReference type="EMBL" id="BARU01029618">
    <property type="protein sequence ID" value="GAH68980.1"/>
    <property type="molecule type" value="Genomic_DNA"/>
</dbReference>
<proteinExistence type="predicted"/>
<evidence type="ECO:0000313" key="1">
    <source>
        <dbReference type="EMBL" id="GAH68980.1"/>
    </source>
</evidence>